<dbReference type="Pfam" id="PF10116">
    <property type="entry name" value="Host_attach"/>
    <property type="match status" value="1"/>
</dbReference>
<dbReference type="AlphaFoldDB" id="A0A0H2LU87"/>
<dbReference type="PATRIC" id="fig|34073.19.peg.5719"/>
<sequence length="149" mass="16385">MKSQWIVVTNAALARIFSRKSAIEPLVPVATLTHSESRLRTGALATDRAGRQAADNSHGVNQFEPRSDAHRKEHRRFAREIAQRLDEALAAGKFGSLMIFSSNPFIGELKAQLSNAVSERVQTLLDCDLSHVGITELERRIAVPSDGKP</sequence>
<keyword evidence="3" id="KW-1185">Reference proteome</keyword>
<protein>
    <recommendedName>
        <fullName evidence="4">Host attachment protein</fullName>
    </recommendedName>
</protein>
<evidence type="ECO:0008006" key="4">
    <source>
        <dbReference type="Google" id="ProtNLM"/>
    </source>
</evidence>
<gene>
    <name evidence="2" type="ORF">VPARA_55820</name>
</gene>
<dbReference type="InterPro" id="IPR019291">
    <property type="entry name" value="Host_attachment_protein"/>
</dbReference>
<dbReference type="EMBL" id="JZWI01000036">
    <property type="protein sequence ID" value="KLN53266.1"/>
    <property type="molecule type" value="Genomic_DNA"/>
</dbReference>
<accession>A0A0H2LU87</accession>
<organism evidence="2 3">
    <name type="scientific">Variovorax paradoxus</name>
    <dbReference type="NCBI Taxonomy" id="34073"/>
    <lineage>
        <taxon>Bacteria</taxon>
        <taxon>Pseudomonadati</taxon>
        <taxon>Pseudomonadota</taxon>
        <taxon>Betaproteobacteria</taxon>
        <taxon>Burkholderiales</taxon>
        <taxon>Comamonadaceae</taxon>
        <taxon>Variovorax</taxon>
    </lineage>
</organism>
<dbReference type="Proteomes" id="UP000035170">
    <property type="component" value="Unassembled WGS sequence"/>
</dbReference>
<proteinExistence type="predicted"/>
<comment type="caution">
    <text evidence="2">The sequence shown here is derived from an EMBL/GenBank/DDBJ whole genome shotgun (WGS) entry which is preliminary data.</text>
</comment>
<evidence type="ECO:0000256" key="1">
    <source>
        <dbReference type="SAM" id="MobiDB-lite"/>
    </source>
</evidence>
<evidence type="ECO:0000313" key="2">
    <source>
        <dbReference type="EMBL" id="KLN53266.1"/>
    </source>
</evidence>
<feature type="region of interest" description="Disordered" evidence="1">
    <location>
        <begin position="47"/>
        <end position="73"/>
    </location>
</feature>
<reference evidence="2 3" key="1">
    <citation type="submission" date="2015-03" db="EMBL/GenBank/DDBJ databases">
        <title>Genome sequence of Variovorax paradoxus TBEA6.</title>
        <authorList>
            <person name="Poehlein A."/>
            <person name="Schuldes J."/>
            <person name="Wuebbeler J.H."/>
            <person name="Hiessl S."/>
            <person name="Steinbuechel A."/>
            <person name="Daniel R."/>
        </authorList>
    </citation>
    <scope>NUCLEOTIDE SEQUENCE [LARGE SCALE GENOMIC DNA]</scope>
    <source>
        <strain evidence="2 3">TBEA6</strain>
    </source>
</reference>
<evidence type="ECO:0000313" key="3">
    <source>
        <dbReference type="Proteomes" id="UP000035170"/>
    </source>
</evidence>
<name>A0A0H2LU87_VARPD</name>